<reference evidence="4 5" key="1">
    <citation type="journal article" date="2022" name="bioRxiv">
        <title>Genomics of Preaxostyla Flagellates Illuminates Evolutionary Transitions and the Path Towards Mitochondrial Loss.</title>
        <authorList>
            <person name="Novak L.V.F."/>
            <person name="Treitli S.C."/>
            <person name="Pyrih J."/>
            <person name="Halakuc P."/>
            <person name="Pipaliya S.V."/>
            <person name="Vacek V."/>
            <person name="Brzon O."/>
            <person name="Soukal P."/>
            <person name="Eme L."/>
            <person name="Dacks J.B."/>
            <person name="Karnkowska A."/>
            <person name="Elias M."/>
            <person name="Hampl V."/>
        </authorList>
    </citation>
    <scope>NUCLEOTIDE SEQUENCE [LARGE SCALE GENOMIC DNA]</scope>
    <source>
        <strain evidence="4">NAU3</strain>
        <tissue evidence="4">Gut</tissue>
    </source>
</reference>
<protein>
    <submittedName>
        <fullName evidence="4">Alpha/beta hydrolase</fullName>
    </submittedName>
</protein>
<name>A0ABQ9XQN1_9EUKA</name>
<keyword evidence="2" id="KW-0812">Transmembrane</keyword>
<feature type="compositionally biased region" description="Polar residues" evidence="1">
    <location>
        <begin position="1"/>
        <end position="16"/>
    </location>
</feature>
<evidence type="ECO:0000313" key="4">
    <source>
        <dbReference type="EMBL" id="KAK2953535.1"/>
    </source>
</evidence>
<dbReference type="GO" id="GO:0016787">
    <property type="term" value="F:hydrolase activity"/>
    <property type="evidence" value="ECO:0007669"/>
    <property type="project" value="UniProtKB-KW"/>
</dbReference>
<feature type="domain" description="AB hydrolase-1" evidence="3">
    <location>
        <begin position="73"/>
        <end position="314"/>
    </location>
</feature>
<keyword evidence="2" id="KW-0472">Membrane</keyword>
<feature type="transmembrane region" description="Helical" evidence="2">
    <location>
        <begin position="165"/>
        <end position="187"/>
    </location>
</feature>
<accession>A0ABQ9XQN1</accession>
<dbReference type="PRINTS" id="PR00111">
    <property type="entry name" value="ABHYDROLASE"/>
</dbReference>
<dbReference type="InterPro" id="IPR050471">
    <property type="entry name" value="AB_hydrolase"/>
</dbReference>
<proteinExistence type="predicted"/>
<keyword evidence="5" id="KW-1185">Reference proteome</keyword>
<dbReference type="PANTHER" id="PTHR43433:SF5">
    <property type="entry name" value="AB HYDROLASE-1 DOMAIN-CONTAINING PROTEIN"/>
    <property type="match status" value="1"/>
</dbReference>
<feature type="region of interest" description="Disordered" evidence="1">
    <location>
        <begin position="1"/>
        <end position="25"/>
    </location>
</feature>
<evidence type="ECO:0000313" key="5">
    <source>
        <dbReference type="Proteomes" id="UP001281761"/>
    </source>
</evidence>
<dbReference type="Proteomes" id="UP001281761">
    <property type="component" value="Unassembled WGS sequence"/>
</dbReference>
<gene>
    <name evidence="4" type="ORF">BLNAU_11535</name>
</gene>
<dbReference type="SUPFAM" id="SSF53474">
    <property type="entry name" value="alpha/beta-Hydrolases"/>
    <property type="match status" value="1"/>
</dbReference>
<organism evidence="4 5">
    <name type="scientific">Blattamonas nauphoetae</name>
    <dbReference type="NCBI Taxonomy" id="2049346"/>
    <lineage>
        <taxon>Eukaryota</taxon>
        <taxon>Metamonada</taxon>
        <taxon>Preaxostyla</taxon>
        <taxon>Oxymonadida</taxon>
        <taxon>Blattamonas</taxon>
    </lineage>
</organism>
<dbReference type="InterPro" id="IPR029058">
    <property type="entry name" value="AB_hydrolase_fold"/>
</dbReference>
<keyword evidence="2" id="KW-1133">Transmembrane helix</keyword>
<dbReference type="EMBL" id="JARBJD010000090">
    <property type="protein sequence ID" value="KAK2953535.1"/>
    <property type="molecule type" value="Genomic_DNA"/>
</dbReference>
<dbReference type="Pfam" id="PF00561">
    <property type="entry name" value="Abhydrolase_1"/>
    <property type="match status" value="1"/>
</dbReference>
<sequence>MTTSQGNVSSESTPTSDPADPHHPLNRHLIKKDVEGALACEQRKHLNRFGFLEDSSSKLNLWYETYGNGPKKVVFVVGFIGHLDDYRHTLVELIRTGMFEVCIFDFPGVGYSEKSRPCFRTSDFAKTVIKLLEHLQWKKTNLFAISLGGMIGLEMFALRPDLFEAAIFGGTTVGPFIPSLSVMWLFIRIFLSKTQEQVKTVSKSFVVSDRYFQTYLERYGMTGSNLYDMPTQHIPFSEDITPPFALIGEALSCTTHRVSKSRLRKAKAICPRVLVLHGTQDNMIPYKNGVIVAKNLDCSLVTFNGSGHLIYIENEDDIARICLQFFVPDAYQAT</sequence>
<comment type="caution">
    <text evidence="4">The sequence shown here is derived from an EMBL/GenBank/DDBJ whole genome shotgun (WGS) entry which is preliminary data.</text>
</comment>
<evidence type="ECO:0000256" key="1">
    <source>
        <dbReference type="SAM" id="MobiDB-lite"/>
    </source>
</evidence>
<dbReference type="PANTHER" id="PTHR43433">
    <property type="entry name" value="HYDROLASE, ALPHA/BETA FOLD FAMILY PROTEIN"/>
    <property type="match status" value="1"/>
</dbReference>
<evidence type="ECO:0000256" key="2">
    <source>
        <dbReference type="SAM" id="Phobius"/>
    </source>
</evidence>
<dbReference type="InterPro" id="IPR000073">
    <property type="entry name" value="AB_hydrolase_1"/>
</dbReference>
<keyword evidence="4" id="KW-0378">Hydrolase</keyword>
<evidence type="ECO:0000259" key="3">
    <source>
        <dbReference type="Pfam" id="PF00561"/>
    </source>
</evidence>
<dbReference type="Gene3D" id="3.40.50.1820">
    <property type="entry name" value="alpha/beta hydrolase"/>
    <property type="match status" value="1"/>
</dbReference>